<feature type="compositionally biased region" description="Polar residues" evidence="2">
    <location>
        <begin position="9"/>
        <end position="21"/>
    </location>
</feature>
<dbReference type="EMBL" id="QOKY01000197">
    <property type="protein sequence ID" value="RMZ53564.1"/>
    <property type="molecule type" value="Genomic_DNA"/>
</dbReference>
<sequence length="775" mass="83845">MATAEKPSSDSGWASKVTSSVKKAVGMQSKDDSASSAPEVAGSLKKGKPSTLEIPEGPQASEAPATPGVTLHQPRQATSPGSVTSENAPTPGDKESEIGSPRSHAIQGERVQVERLGGPGEAALAAVGEGEEITTVDARPDFEVESMAAADVASIKQQEAALVAAQRQQELEEKEGELQRLKEQAETLEVDAEGLLAQASLEKLKVDQAEEKRAEIEGNEAALYGEAEAAEKERRAVVARARPIAAEAEARERDAAAVKAQAADTEYHAQVLEARSRALLAESEELKTLSESKAAEAELFAAELTIVEQEREEIATKAASIHSGDLPARIQANQVEIGVLSARIKKLRDEIEWAEAEVRKERELQRLMKRACIQNTGGGGAGDEDSEDEPGVMEGVEAQITDDQRDFAAFSARIASEPAQCLRYCFESGARPLWPCRKQTPGEQDIPPCSRCGAPRRFEFQVKQGERVVFRPPIMRGPAKDVAPVSSILPTDAEAISEDEDVEEEEHEWLLGFVETPLSPESLLRHRFPSKLGGRPAWLDPLRLPSPAQLAGPDEGSPLSFLLQVYAPVDSDAAAFHRTVFVFIHTDAAQLLQPGGVRALRCQLPLVNEFYGEAPAPEEESRPRRVLQDPTHPDQWDVARAEQGDLPQSTGRSPFIFPEAELVVEEESSASDPEQQERELQRLMKRACIQNTGGGGAGDEDSEDEPGVMEGVEAQITDDQRDFAAFSARIMPQLLTHLGIDDAREDALDWAMLAVYCCSASCTPGENLASAYLDE</sequence>
<keyword evidence="1" id="KW-0175">Coiled coil</keyword>
<name>A0A3M7KUN1_AUXPR</name>
<reference evidence="5" key="1">
    <citation type="journal article" date="2018" name="Algal Res.">
        <title>Characterization of plant carbon substrate utilization by Auxenochlorella protothecoides.</title>
        <authorList>
            <person name="Vogler B.W."/>
            <person name="Starkenburg S.R."/>
            <person name="Sudasinghe N."/>
            <person name="Schambach J.Y."/>
            <person name="Rollin J.A."/>
            <person name="Pattathil S."/>
            <person name="Barry A.N."/>
        </authorList>
    </citation>
    <scope>NUCLEOTIDE SEQUENCE [LARGE SCALE GENOMIC DNA]</scope>
    <source>
        <strain evidence="5">UTEX 25</strain>
    </source>
</reference>
<comment type="caution">
    <text evidence="4">The sequence shown here is derived from an EMBL/GenBank/DDBJ whole genome shotgun (WGS) entry which is preliminary data.</text>
</comment>
<feature type="compositionally biased region" description="Basic and acidic residues" evidence="2">
    <location>
        <begin position="619"/>
        <end position="638"/>
    </location>
</feature>
<dbReference type="PANTHER" id="PTHR12298:SF4">
    <property type="entry name" value="PROGRAMMED CELL DEATH PROTEIN 2"/>
    <property type="match status" value="1"/>
</dbReference>
<organism evidence="4 5">
    <name type="scientific">Auxenochlorella protothecoides</name>
    <name type="common">Green microalga</name>
    <name type="synonym">Chlorella protothecoides</name>
    <dbReference type="NCBI Taxonomy" id="3075"/>
    <lineage>
        <taxon>Eukaryota</taxon>
        <taxon>Viridiplantae</taxon>
        <taxon>Chlorophyta</taxon>
        <taxon>core chlorophytes</taxon>
        <taxon>Trebouxiophyceae</taxon>
        <taxon>Chlorellales</taxon>
        <taxon>Chlorellaceae</taxon>
        <taxon>Auxenochlorella</taxon>
    </lineage>
</organism>
<feature type="non-terminal residue" evidence="4">
    <location>
        <position position="775"/>
    </location>
</feature>
<feature type="coiled-coil region" evidence="1">
    <location>
        <begin position="155"/>
        <end position="226"/>
    </location>
</feature>
<protein>
    <recommendedName>
        <fullName evidence="3">Programmed cell death protein 2 C-terminal domain-containing protein</fullName>
    </recommendedName>
</protein>
<feature type="coiled-coil region" evidence="1">
    <location>
        <begin position="337"/>
        <end position="364"/>
    </location>
</feature>
<dbReference type="GO" id="GO:0005737">
    <property type="term" value="C:cytoplasm"/>
    <property type="evidence" value="ECO:0007669"/>
    <property type="project" value="InterPro"/>
</dbReference>
<dbReference type="Proteomes" id="UP000279271">
    <property type="component" value="Unassembled WGS sequence"/>
</dbReference>
<dbReference type="Pfam" id="PF04194">
    <property type="entry name" value="PDCD2_C"/>
    <property type="match status" value="1"/>
</dbReference>
<feature type="compositionally biased region" description="Polar residues" evidence="2">
    <location>
        <begin position="73"/>
        <end position="88"/>
    </location>
</feature>
<proteinExistence type="predicted"/>
<evidence type="ECO:0000256" key="2">
    <source>
        <dbReference type="SAM" id="MobiDB-lite"/>
    </source>
</evidence>
<evidence type="ECO:0000313" key="4">
    <source>
        <dbReference type="EMBL" id="RMZ53564.1"/>
    </source>
</evidence>
<accession>A0A3M7KUN1</accession>
<dbReference type="AlphaFoldDB" id="A0A3M7KUN1"/>
<evidence type="ECO:0000256" key="1">
    <source>
        <dbReference type="SAM" id="Coils"/>
    </source>
</evidence>
<feature type="region of interest" description="Disordered" evidence="2">
    <location>
        <begin position="614"/>
        <end position="638"/>
    </location>
</feature>
<evidence type="ECO:0000313" key="5">
    <source>
        <dbReference type="Proteomes" id="UP000279271"/>
    </source>
</evidence>
<feature type="region of interest" description="Disordered" evidence="2">
    <location>
        <begin position="1"/>
        <end position="119"/>
    </location>
</feature>
<dbReference type="PANTHER" id="PTHR12298">
    <property type="entry name" value="PCDC2 PROGRAMMED CELL DEATH PROTEIN 2 -RELATED"/>
    <property type="match status" value="1"/>
</dbReference>
<gene>
    <name evidence="4" type="ORF">APUTEX25_003386</name>
</gene>
<evidence type="ECO:0000259" key="3">
    <source>
        <dbReference type="Pfam" id="PF04194"/>
    </source>
</evidence>
<dbReference type="InterPro" id="IPR007320">
    <property type="entry name" value="PDCD2_C"/>
</dbReference>
<feature type="domain" description="Programmed cell death protein 2 C-terminal" evidence="3">
    <location>
        <begin position="406"/>
        <end position="462"/>
    </location>
</feature>